<dbReference type="Proteomes" id="UP000240971">
    <property type="component" value="Unassembled WGS sequence"/>
</dbReference>
<keyword evidence="1" id="KW-0812">Transmembrane</keyword>
<evidence type="ECO:0008006" key="4">
    <source>
        <dbReference type="Google" id="ProtNLM"/>
    </source>
</evidence>
<feature type="transmembrane region" description="Helical" evidence="1">
    <location>
        <begin position="72"/>
        <end position="91"/>
    </location>
</feature>
<sequence>MRWLRFLLKFAFICNLCFIIGEILRITAYNHSWDAIVNHVLVLGVGMAFPLNGLVCILTAILLLLKKIQWKALPPWLYLLNIAILIFQLIVNF</sequence>
<dbReference type="EMBL" id="PYAW01000005">
    <property type="protein sequence ID" value="PSL44947.1"/>
    <property type="molecule type" value="Genomic_DNA"/>
</dbReference>
<gene>
    <name evidence="2" type="ORF">CLV51_105320</name>
</gene>
<keyword evidence="3" id="KW-1185">Reference proteome</keyword>
<dbReference type="AlphaFoldDB" id="A0A2P8HFG3"/>
<name>A0A2P8HFG3_CHINA</name>
<feature type="transmembrane region" description="Helical" evidence="1">
    <location>
        <begin position="40"/>
        <end position="65"/>
    </location>
</feature>
<proteinExistence type="predicted"/>
<evidence type="ECO:0000313" key="2">
    <source>
        <dbReference type="EMBL" id="PSL44947.1"/>
    </source>
</evidence>
<organism evidence="2 3">
    <name type="scientific">Chitinophaga niastensis</name>
    <dbReference type="NCBI Taxonomy" id="536980"/>
    <lineage>
        <taxon>Bacteria</taxon>
        <taxon>Pseudomonadati</taxon>
        <taxon>Bacteroidota</taxon>
        <taxon>Chitinophagia</taxon>
        <taxon>Chitinophagales</taxon>
        <taxon>Chitinophagaceae</taxon>
        <taxon>Chitinophaga</taxon>
    </lineage>
</organism>
<evidence type="ECO:0000256" key="1">
    <source>
        <dbReference type="SAM" id="Phobius"/>
    </source>
</evidence>
<keyword evidence="1" id="KW-0472">Membrane</keyword>
<reference evidence="2 3" key="1">
    <citation type="submission" date="2018-03" db="EMBL/GenBank/DDBJ databases">
        <title>Genomic Encyclopedia of Archaeal and Bacterial Type Strains, Phase II (KMG-II): from individual species to whole genera.</title>
        <authorList>
            <person name="Goeker M."/>
        </authorList>
    </citation>
    <scope>NUCLEOTIDE SEQUENCE [LARGE SCALE GENOMIC DNA]</scope>
    <source>
        <strain evidence="2 3">DSM 24859</strain>
    </source>
</reference>
<protein>
    <recommendedName>
        <fullName evidence="4">DoxX-like protein</fullName>
    </recommendedName>
</protein>
<evidence type="ECO:0000313" key="3">
    <source>
        <dbReference type="Proteomes" id="UP000240971"/>
    </source>
</evidence>
<keyword evidence="1" id="KW-1133">Transmembrane helix</keyword>
<comment type="caution">
    <text evidence="2">The sequence shown here is derived from an EMBL/GenBank/DDBJ whole genome shotgun (WGS) entry which is preliminary data.</text>
</comment>
<feature type="transmembrane region" description="Helical" evidence="1">
    <location>
        <begin position="7"/>
        <end position="28"/>
    </location>
</feature>
<dbReference type="OrthoDB" id="680057at2"/>
<accession>A0A2P8HFG3</accession>
<dbReference type="RefSeq" id="WP_106530367.1">
    <property type="nucleotide sequence ID" value="NZ_PYAW01000005.1"/>
</dbReference>